<dbReference type="PANTHER" id="PTHR28218:SF1">
    <property type="entry name" value="VPS4-ASSOCIATED PROTEIN 1"/>
    <property type="match status" value="1"/>
</dbReference>
<dbReference type="Pfam" id="PF08432">
    <property type="entry name" value="Vfa1"/>
    <property type="match status" value="1"/>
</dbReference>
<dbReference type="EMBL" id="LT635764">
    <property type="protein sequence ID" value="SGZ48694.1"/>
    <property type="molecule type" value="Genomic_DNA"/>
</dbReference>
<dbReference type="Proteomes" id="UP000182259">
    <property type="component" value="Chromosome I"/>
</dbReference>
<feature type="coiled-coil region" evidence="1">
    <location>
        <begin position="117"/>
        <end position="144"/>
    </location>
</feature>
<protein>
    <submittedName>
        <fullName evidence="2">CIC11C00000003648</fullName>
    </submittedName>
</protein>
<keyword evidence="1" id="KW-0175">Coiled coil</keyword>
<dbReference type="AlphaFoldDB" id="A0A1L0BB44"/>
<dbReference type="GO" id="GO:0007034">
    <property type="term" value="P:vacuolar transport"/>
    <property type="evidence" value="ECO:0007669"/>
    <property type="project" value="TreeGrafter"/>
</dbReference>
<evidence type="ECO:0000313" key="2">
    <source>
        <dbReference type="EMBL" id="SGZ48694.1"/>
    </source>
</evidence>
<proteinExistence type="predicted"/>
<sequence length="195" mass="22040">MSTPPFPNEYQLRLVAESNAKACLVCYKPTTSVLLAGNSADFFYVCPGHLKDESFSIPIHPDSYTKLLSEKAELEKKVVEANSKADANKPYSWNKIMTSMGWKSEKKLEEDSKSDDAKVKEKTYEALLDEASDLKKQLATLSDNISTFKFKNYRLNADIYKMRINSHIQAKMRAKRQLEIQSGSIFPSAPTNSLQ</sequence>
<dbReference type="GO" id="GO:0005768">
    <property type="term" value="C:endosome"/>
    <property type="evidence" value="ECO:0007669"/>
    <property type="project" value="TreeGrafter"/>
</dbReference>
<evidence type="ECO:0000313" key="3">
    <source>
        <dbReference type="Proteomes" id="UP000182259"/>
    </source>
</evidence>
<dbReference type="InterPro" id="IPR013640">
    <property type="entry name" value="Vfa1"/>
</dbReference>
<evidence type="ECO:0000256" key="1">
    <source>
        <dbReference type="SAM" id="Coils"/>
    </source>
</evidence>
<gene>
    <name evidence="2" type="ORF">SAMEA4029009_CIC11G00000003648</name>
</gene>
<dbReference type="PANTHER" id="PTHR28218">
    <property type="entry name" value="VPS4-ASSOCIATED PROTEIN 1"/>
    <property type="match status" value="1"/>
</dbReference>
<name>A0A1L0BB44_9ASCO</name>
<reference evidence="3" key="1">
    <citation type="submission" date="2016-10" db="EMBL/GenBank/DDBJ databases">
        <authorList>
            <person name="Geijer C."/>
            <person name="Jareborg N."/>
            <person name="Dainat J."/>
        </authorList>
    </citation>
    <scope>NUCLEOTIDE SEQUENCE [LARGE SCALE GENOMIC DNA]</scope>
    <source>
        <strain evidence="3">PYCC 4715</strain>
    </source>
</reference>
<accession>A0A1L0BB44</accession>
<organism evidence="2 3">
    <name type="scientific">Sungouiella intermedia</name>
    <dbReference type="NCBI Taxonomy" id="45354"/>
    <lineage>
        <taxon>Eukaryota</taxon>
        <taxon>Fungi</taxon>
        <taxon>Dikarya</taxon>
        <taxon>Ascomycota</taxon>
        <taxon>Saccharomycotina</taxon>
        <taxon>Pichiomycetes</taxon>
        <taxon>Metschnikowiaceae</taxon>
        <taxon>Sungouiella</taxon>
    </lineage>
</organism>